<name>A0A382WE70_9ZZZZ</name>
<dbReference type="AlphaFoldDB" id="A0A382WE70"/>
<reference evidence="3" key="1">
    <citation type="submission" date="2018-05" db="EMBL/GenBank/DDBJ databases">
        <authorList>
            <person name="Lanie J.A."/>
            <person name="Ng W.-L."/>
            <person name="Kazmierczak K.M."/>
            <person name="Andrzejewski T.M."/>
            <person name="Davidsen T.M."/>
            <person name="Wayne K.J."/>
            <person name="Tettelin H."/>
            <person name="Glass J.I."/>
            <person name="Rusch D."/>
            <person name="Podicherti R."/>
            <person name="Tsui H.-C.T."/>
            <person name="Winkler M.E."/>
        </authorList>
    </citation>
    <scope>NUCLEOTIDE SEQUENCE</scope>
</reference>
<dbReference type="EMBL" id="UINC01159227">
    <property type="protein sequence ID" value="SVD57206.1"/>
    <property type="molecule type" value="Genomic_DNA"/>
</dbReference>
<dbReference type="InterPro" id="IPR011444">
    <property type="entry name" value="DUF1549"/>
</dbReference>
<feature type="region of interest" description="Disordered" evidence="1">
    <location>
        <begin position="199"/>
        <end position="226"/>
    </location>
</feature>
<feature type="non-terminal residue" evidence="3">
    <location>
        <position position="1"/>
    </location>
</feature>
<dbReference type="Pfam" id="PF07583">
    <property type="entry name" value="PSCyt2"/>
    <property type="match status" value="1"/>
</dbReference>
<evidence type="ECO:0000256" key="1">
    <source>
        <dbReference type="SAM" id="MobiDB-lite"/>
    </source>
</evidence>
<proteinExistence type="predicted"/>
<dbReference type="PANTHER" id="PTHR35889:SF3">
    <property type="entry name" value="F-BOX DOMAIN-CONTAINING PROTEIN"/>
    <property type="match status" value="1"/>
</dbReference>
<evidence type="ECO:0000259" key="2">
    <source>
        <dbReference type="Pfam" id="PF07583"/>
    </source>
</evidence>
<evidence type="ECO:0000313" key="3">
    <source>
        <dbReference type="EMBL" id="SVD57206.1"/>
    </source>
</evidence>
<protein>
    <recommendedName>
        <fullName evidence="2">DUF1549 domain-containing protein</fullName>
    </recommendedName>
</protein>
<gene>
    <name evidence="3" type="ORF">METZ01_LOCUS410060</name>
</gene>
<accession>A0A382WE70</accession>
<sequence length="278" mass="31886">EDKGYDRMIEEMFAADELFPEDPNALRATGFLARNYYLFNRTTWLDATIEHTGKAFLGLTLNCAKCHDHKYDPITQVDYYSLRAILEPHQVRLDPIPGETDFEKDGLPRVFDDHLDAETFLHVRGDPKNPDKNQTIMPRVPAILASFAPEIRPVKLPPYAYAPVTRDHVRDDRLRLAQEKLVAAGKALEEAKKVAAKKAGEKPVPVKEANPRPEKSPRFEVKDDFGKPNPETWELIGKGWEYKDGALRLTQSTRDPVMLRLRQPHPENFELTCRYTHT</sequence>
<feature type="non-terminal residue" evidence="3">
    <location>
        <position position="278"/>
    </location>
</feature>
<organism evidence="3">
    <name type="scientific">marine metagenome</name>
    <dbReference type="NCBI Taxonomy" id="408172"/>
    <lineage>
        <taxon>unclassified sequences</taxon>
        <taxon>metagenomes</taxon>
        <taxon>ecological metagenomes</taxon>
    </lineage>
</organism>
<feature type="domain" description="DUF1549" evidence="2">
    <location>
        <begin position="1"/>
        <end position="88"/>
    </location>
</feature>
<dbReference type="PANTHER" id="PTHR35889">
    <property type="entry name" value="CYCLOINULO-OLIGOSACCHARIDE FRUCTANOTRANSFERASE-RELATED"/>
    <property type="match status" value="1"/>
</dbReference>